<comment type="caution">
    <text evidence="3">The sequence shown here is derived from an EMBL/GenBank/DDBJ whole genome shotgun (WGS) entry which is preliminary data.</text>
</comment>
<feature type="domain" description="Ig-like" evidence="2">
    <location>
        <begin position="32"/>
        <end position="112"/>
    </location>
</feature>
<sequence length="700" mass="76255">MTVHFQPKLDKGYPVTRLVRHGTLAVVHLTLPSTHPALSSSLSTGGISFKCKVSGMAESTKMEWEREHGMPSMQMGEDGRLYRFLDLSQGDVYLGSVNHRVAYGPRQGTSVSNERLALLVATALRWFSNRRGLANCVERLTESNHYFLCPISRPVYTPPPRATKPSTYPTTKYGLPLTGINEHYSIPDAIAVSGALEGVAGAVARAGVFLGFDARDLFAADALPVCEREAVRGLDTPDTLRSMKSVSSAGLSLYISTVESRDSWADNTRVLDDVYRVLSLTSKEGVSQSQAADLGRLVTQSSLRTSLALIQLRGLIPKVPTAFWWPVMQHWMQSPGTDYPGPGQSVPGPGLTFLSDLPTDTNPLECSAILDIAEECGMYNPYMSLYEVLLMPSLYHSGASTVLMRIECVQDLRGLRQEVPLRVVMGPHIDTYINLLPQLLTALDIADTIPVFTATLESMERTKGLLHALLEAQHVDGVYKRPIKQCIGLVRQLLAEAPDTAVSEVPALLGGSDHEGVVLVVEADTILFRHFLADPQLLGIARPEPGILTSTMVPSADVSGDTGVYTSPVNGSIRGSEDGQGSTAEWEGEESVCTVRGSTENNRSVQHTHLTDSIPCTVKTTKLPHTLARVSVSPKHSVSPAISLVSPETATPLSVDSHTRLWEVERSETGEREGQTEEVGEIFKCLVDNLYTMRIGEYMY</sequence>
<protein>
    <recommendedName>
        <fullName evidence="2">Ig-like domain-containing protein</fullName>
    </recommendedName>
</protein>
<dbReference type="InterPro" id="IPR007110">
    <property type="entry name" value="Ig-like_dom"/>
</dbReference>
<keyword evidence="4" id="KW-1185">Reference proteome</keyword>
<dbReference type="PROSITE" id="PS50835">
    <property type="entry name" value="IG_LIKE"/>
    <property type="match status" value="1"/>
</dbReference>
<gene>
    <name evidence="3" type="ORF">KIPB_003746</name>
</gene>
<evidence type="ECO:0000313" key="4">
    <source>
        <dbReference type="Proteomes" id="UP000265618"/>
    </source>
</evidence>
<organism evidence="3 4">
    <name type="scientific">Kipferlia bialata</name>
    <dbReference type="NCBI Taxonomy" id="797122"/>
    <lineage>
        <taxon>Eukaryota</taxon>
        <taxon>Metamonada</taxon>
        <taxon>Carpediemonas-like organisms</taxon>
        <taxon>Kipferlia</taxon>
    </lineage>
</organism>
<feature type="region of interest" description="Disordered" evidence="1">
    <location>
        <begin position="567"/>
        <end position="588"/>
    </location>
</feature>
<evidence type="ECO:0000256" key="1">
    <source>
        <dbReference type="SAM" id="MobiDB-lite"/>
    </source>
</evidence>
<dbReference type="AlphaFoldDB" id="A0A9K3CUJ9"/>
<reference evidence="3 4" key="1">
    <citation type="journal article" date="2018" name="PLoS ONE">
        <title>The draft genome of Kipferlia bialata reveals reductive genome evolution in fornicate parasites.</title>
        <authorList>
            <person name="Tanifuji G."/>
            <person name="Takabayashi S."/>
            <person name="Kume K."/>
            <person name="Takagi M."/>
            <person name="Nakayama T."/>
            <person name="Kamikawa R."/>
            <person name="Inagaki Y."/>
            <person name="Hashimoto T."/>
        </authorList>
    </citation>
    <scope>NUCLEOTIDE SEQUENCE [LARGE SCALE GENOMIC DNA]</scope>
    <source>
        <strain evidence="3">NY0173</strain>
    </source>
</reference>
<name>A0A9K3CUJ9_9EUKA</name>
<dbReference type="EMBL" id="BDIP01000745">
    <property type="protein sequence ID" value="GIQ82583.1"/>
    <property type="molecule type" value="Genomic_DNA"/>
</dbReference>
<accession>A0A9K3CUJ9</accession>
<evidence type="ECO:0000259" key="2">
    <source>
        <dbReference type="PROSITE" id="PS50835"/>
    </source>
</evidence>
<dbReference type="Proteomes" id="UP000265618">
    <property type="component" value="Unassembled WGS sequence"/>
</dbReference>
<proteinExistence type="predicted"/>
<evidence type="ECO:0000313" key="3">
    <source>
        <dbReference type="EMBL" id="GIQ82583.1"/>
    </source>
</evidence>